<dbReference type="GO" id="GO:0070936">
    <property type="term" value="P:protein K48-linked ubiquitination"/>
    <property type="evidence" value="ECO:0007669"/>
    <property type="project" value="UniProtKB-ARBA"/>
</dbReference>
<dbReference type="InterPro" id="IPR001373">
    <property type="entry name" value="Cullin_N"/>
</dbReference>
<dbReference type="FunFam" id="1.10.10.10:FF:000161">
    <property type="entry name" value="Cullin 1"/>
    <property type="match status" value="1"/>
</dbReference>
<evidence type="ECO:0000256" key="2">
    <source>
        <dbReference type="ARBA" id="ARBA00006019"/>
    </source>
</evidence>
<keyword evidence="5" id="KW-0833">Ubl conjugation pathway</keyword>
<proteinExistence type="inferred from homology"/>
<reference evidence="12" key="1">
    <citation type="submission" date="2021-02" db="EMBL/GenBank/DDBJ databases">
        <authorList>
            <person name="Nowell W R."/>
        </authorList>
    </citation>
    <scope>NUCLEOTIDE SEQUENCE</scope>
    <source>
        <strain evidence="12">Ploen Becks lab</strain>
    </source>
</reference>
<dbReference type="InterPro" id="IPR036317">
    <property type="entry name" value="Cullin_homology_sf"/>
</dbReference>
<dbReference type="PROSITE" id="PS01256">
    <property type="entry name" value="CULLIN_1"/>
    <property type="match status" value="1"/>
</dbReference>
<dbReference type="GO" id="GO:0031625">
    <property type="term" value="F:ubiquitin protein ligase binding"/>
    <property type="evidence" value="ECO:0007669"/>
    <property type="project" value="InterPro"/>
</dbReference>
<evidence type="ECO:0000313" key="13">
    <source>
        <dbReference type="Proteomes" id="UP000663879"/>
    </source>
</evidence>
<keyword evidence="4" id="KW-1017">Isopeptide bond</keyword>
<evidence type="ECO:0000256" key="1">
    <source>
        <dbReference type="ARBA" id="ARBA00004906"/>
    </source>
</evidence>
<protein>
    <recommendedName>
        <fullName evidence="7">Cullin-1</fullName>
    </recommendedName>
</protein>
<evidence type="ECO:0000256" key="9">
    <source>
        <dbReference type="RuleBase" id="RU003829"/>
    </source>
</evidence>
<dbReference type="InterPro" id="IPR036388">
    <property type="entry name" value="WH-like_DNA-bd_sf"/>
</dbReference>
<evidence type="ECO:0000256" key="7">
    <source>
        <dbReference type="ARBA" id="ARBA00069612"/>
    </source>
</evidence>
<gene>
    <name evidence="12" type="ORF">OXX778_LOCUS9498</name>
</gene>
<dbReference type="InterPro" id="IPR019559">
    <property type="entry name" value="Cullin_neddylation_domain"/>
</dbReference>
<feature type="region of interest" description="Disordered" evidence="10">
    <location>
        <begin position="1"/>
        <end position="23"/>
    </location>
</feature>
<organism evidence="12 13">
    <name type="scientific">Brachionus calyciflorus</name>
    <dbReference type="NCBI Taxonomy" id="104777"/>
    <lineage>
        <taxon>Eukaryota</taxon>
        <taxon>Metazoa</taxon>
        <taxon>Spiralia</taxon>
        <taxon>Gnathifera</taxon>
        <taxon>Rotifera</taxon>
        <taxon>Eurotatoria</taxon>
        <taxon>Monogononta</taxon>
        <taxon>Pseudotrocha</taxon>
        <taxon>Ploima</taxon>
        <taxon>Brachionidae</taxon>
        <taxon>Brachionus</taxon>
    </lineage>
</organism>
<dbReference type="SUPFAM" id="SSF74788">
    <property type="entry name" value="Cullin repeat-like"/>
    <property type="match status" value="1"/>
</dbReference>
<dbReference type="Gene3D" id="1.20.1310.10">
    <property type="entry name" value="Cullin Repeats"/>
    <property type="match status" value="4"/>
</dbReference>
<dbReference type="PANTHER" id="PTHR11932">
    <property type="entry name" value="CULLIN"/>
    <property type="match status" value="1"/>
</dbReference>
<dbReference type="SMART" id="SM00884">
    <property type="entry name" value="Cullin_Nedd8"/>
    <property type="match status" value="1"/>
</dbReference>
<dbReference type="SUPFAM" id="SSF46785">
    <property type="entry name" value="Winged helix' DNA-binding domain"/>
    <property type="match status" value="1"/>
</dbReference>
<dbReference type="AlphaFoldDB" id="A0A813WU49"/>
<dbReference type="GO" id="GO:0005634">
    <property type="term" value="C:nucleus"/>
    <property type="evidence" value="ECO:0007669"/>
    <property type="project" value="UniProtKB-ARBA"/>
</dbReference>
<dbReference type="FunFam" id="4.10.1030.10:FF:000002">
    <property type="entry name" value="cullin homolog 1"/>
    <property type="match status" value="1"/>
</dbReference>
<accession>A0A813WU49</accession>
<dbReference type="Gene3D" id="4.10.1030.10">
    <property type="entry name" value="Ring Box Chain A, domain 5"/>
    <property type="match status" value="1"/>
</dbReference>
<evidence type="ECO:0000256" key="5">
    <source>
        <dbReference type="ARBA" id="ARBA00022786"/>
    </source>
</evidence>
<dbReference type="GO" id="GO:0006915">
    <property type="term" value="P:apoptotic process"/>
    <property type="evidence" value="ECO:0007669"/>
    <property type="project" value="UniProtKB-ARBA"/>
</dbReference>
<dbReference type="Proteomes" id="UP000663879">
    <property type="component" value="Unassembled WGS sequence"/>
</dbReference>
<dbReference type="FunFam" id="1.10.10.10:FF:000014">
    <property type="entry name" value="Cullin 1"/>
    <property type="match status" value="1"/>
</dbReference>
<evidence type="ECO:0000256" key="6">
    <source>
        <dbReference type="ARBA" id="ARBA00022843"/>
    </source>
</evidence>
<evidence type="ECO:0000313" key="12">
    <source>
        <dbReference type="EMBL" id="CAF0862167.1"/>
    </source>
</evidence>
<dbReference type="InterPro" id="IPR036390">
    <property type="entry name" value="WH_DNA-bd_sf"/>
</dbReference>
<dbReference type="FunFam" id="1.20.1310.10:FF:000007">
    <property type="entry name" value="Cullin 1"/>
    <property type="match status" value="1"/>
</dbReference>
<dbReference type="SUPFAM" id="SSF75632">
    <property type="entry name" value="Cullin homology domain"/>
    <property type="match status" value="1"/>
</dbReference>
<dbReference type="GO" id="GO:0019005">
    <property type="term" value="C:SCF ubiquitin ligase complex"/>
    <property type="evidence" value="ECO:0007669"/>
    <property type="project" value="UniProtKB-ARBA"/>
</dbReference>
<dbReference type="Pfam" id="PF00888">
    <property type="entry name" value="Cullin"/>
    <property type="match status" value="1"/>
</dbReference>
<evidence type="ECO:0000256" key="8">
    <source>
        <dbReference type="PROSITE-ProRule" id="PRU00330"/>
    </source>
</evidence>
<comment type="similarity">
    <text evidence="2 8 9">Belongs to the cullin family.</text>
</comment>
<sequence>MSNNRILSTHVSNINNPSTSGQARTQAGLNEIWDDLRQGIEAVYQQQTMNKNRYMILYSHVYNHCTSSNPKASLDTQVPQKNKKNTITSQSEGAQIIGSELYRKLQDFLENYLEKLKQTGTDLVDEEVLKFFTKKWEDYQFSSKVLNGFCSYLNRHWVKRENDSGHNNVYEIYNLALVTWRLIFFRYFSNKVTNAVLKLIERERNGEPINSRLISGVAECYVALGLNETESKQSNEPTLKIYKDYLEEPFIEDTERFYSRESMEFLRQNPITEYMKRVEQRLEEEKKRIRLYLNESSESILLNKCEEVLIKKHLDLFYCEFENLLNDGKNEDLARMYDLVSKIPDGLNELKRLLENFIYTQGMEAIEKCCDTALNDPKVYVQTILEVHKKYDLLVLSAFHNDKGFVAALDKACGKFINNNAVTKKTNSSSKSPELLARYCDLLLKKSTKNTEDSELEDSLSQVMIVFTYIEDKDVFQKFYSKWLARRLVQQTSASDDAESTMISKLKAACGFEYTSKLQRMFLDVGVSKDLNETFKRHCEQIQQPLNLDFYIMVLSSGSWPFQQCHPLTLPTELEKSYQRFTDFYSSQHNGRKLSWLYSFSKGEVVTNCFKNRYTLQASTYQIAILLLFNEKTEFLVKDIVDMTQIKMDTLVQVLAVLFKSKLLVSDEEDIEEADIQLNTPVRLFLNYKNKKFRININAPIKSDIKQEDEKTHKNIEEDRKLLIQAAIVRIMKMRKVLKHTQLINEVLSQLSSRFKPKVPIIKKCIDILIEKEYLERLENEKDSYRYLA</sequence>
<feature type="domain" description="Cullin family profile" evidence="11">
    <location>
        <begin position="431"/>
        <end position="659"/>
    </location>
</feature>
<dbReference type="Pfam" id="PF26557">
    <property type="entry name" value="Cullin_AB"/>
    <property type="match status" value="1"/>
</dbReference>
<dbReference type="Pfam" id="PF10557">
    <property type="entry name" value="Cullin_Nedd8"/>
    <property type="match status" value="1"/>
</dbReference>
<evidence type="ECO:0000259" key="11">
    <source>
        <dbReference type="PROSITE" id="PS50069"/>
    </source>
</evidence>
<dbReference type="PROSITE" id="PS50069">
    <property type="entry name" value="CULLIN_2"/>
    <property type="match status" value="1"/>
</dbReference>
<dbReference type="InterPro" id="IPR059120">
    <property type="entry name" value="Cullin-like_AB"/>
</dbReference>
<keyword evidence="13" id="KW-1185">Reference proteome</keyword>
<dbReference type="FunFam" id="1.20.1310.10:FF:000019">
    <property type="entry name" value="Cullin 1"/>
    <property type="match status" value="1"/>
</dbReference>
<dbReference type="InterPro" id="IPR045093">
    <property type="entry name" value="Cullin"/>
</dbReference>
<evidence type="ECO:0000256" key="4">
    <source>
        <dbReference type="ARBA" id="ARBA00022499"/>
    </source>
</evidence>
<comment type="pathway">
    <text evidence="1">Protein modification; protein ubiquitination.</text>
</comment>
<comment type="caution">
    <text evidence="12">The sequence shown here is derived from an EMBL/GenBank/DDBJ whole genome shotgun (WGS) entry which is preliminary data.</text>
</comment>
<dbReference type="GO" id="GO:0031146">
    <property type="term" value="P:SCF-dependent proteasomal ubiquitin-dependent protein catabolic process"/>
    <property type="evidence" value="ECO:0007669"/>
    <property type="project" value="UniProtKB-ARBA"/>
</dbReference>
<keyword evidence="3" id="KW-0488">Methylation</keyword>
<dbReference type="OrthoDB" id="27073at2759"/>
<dbReference type="FunFam" id="1.20.1310.10:FF:000023">
    <property type="entry name" value="cullin-1"/>
    <property type="match status" value="1"/>
</dbReference>
<evidence type="ECO:0000256" key="10">
    <source>
        <dbReference type="SAM" id="MobiDB-lite"/>
    </source>
</evidence>
<dbReference type="InterPro" id="IPR016157">
    <property type="entry name" value="Cullin_CS"/>
</dbReference>
<dbReference type="EMBL" id="CAJNOC010001406">
    <property type="protein sequence ID" value="CAF0862167.1"/>
    <property type="molecule type" value="Genomic_DNA"/>
</dbReference>
<dbReference type="InterPro" id="IPR016159">
    <property type="entry name" value="Cullin_repeat-like_dom_sf"/>
</dbReference>
<keyword evidence="6" id="KW-0832">Ubl conjugation</keyword>
<dbReference type="InterPro" id="IPR016158">
    <property type="entry name" value="Cullin_homology"/>
</dbReference>
<evidence type="ECO:0000256" key="3">
    <source>
        <dbReference type="ARBA" id="ARBA00022481"/>
    </source>
</evidence>
<dbReference type="FunFam" id="3.30.230.130:FF:000003">
    <property type="entry name" value="Cullin 2"/>
    <property type="match status" value="1"/>
</dbReference>
<dbReference type="SMART" id="SM00182">
    <property type="entry name" value="CULLIN"/>
    <property type="match status" value="1"/>
</dbReference>
<dbReference type="Gene3D" id="1.10.10.10">
    <property type="entry name" value="Winged helix-like DNA-binding domain superfamily/Winged helix DNA-binding domain"/>
    <property type="match status" value="2"/>
</dbReference>
<dbReference type="FunFam" id="1.20.1310.10:FF:000011">
    <property type="entry name" value="Cullin 1"/>
    <property type="match status" value="1"/>
</dbReference>
<name>A0A813WU49_9BILA</name>